<dbReference type="InterPro" id="IPR012337">
    <property type="entry name" value="RNaseH-like_sf"/>
</dbReference>
<evidence type="ECO:0000256" key="2">
    <source>
        <dbReference type="ARBA" id="ARBA00022695"/>
    </source>
</evidence>
<comment type="caution">
    <text evidence="8">The sequence shown here is derived from an EMBL/GenBank/DDBJ whole genome shotgun (WGS) entry which is preliminary data.</text>
</comment>
<protein>
    <submittedName>
        <fullName evidence="8">Pol polyprotein</fullName>
    </submittedName>
</protein>
<dbReference type="GO" id="GO:0003676">
    <property type="term" value="F:nucleic acid binding"/>
    <property type="evidence" value="ECO:0007669"/>
    <property type="project" value="InterPro"/>
</dbReference>
<dbReference type="SUPFAM" id="SSF53098">
    <property type="entry name" value="Ribonuclease H-like"/>
    <property type="match status" value="1"/>
</dbReference>
<accession>A0A5B6UY46</accession>
<evidence type="ECO:0000313" key="8">
    <source>
        <dbReference type="EMBL" id="KAA3461654.1"/>
    </source>
</evidence>
<dbReference type="OrthoDB" id="1001372at2759"/>
<keyword evidence="3" id="KW-0540">Nuclease</keyword>
<keyword evidence="1" id="KW-0808">Transferase</keyword>
<evidence type="ECO:0000256" key="3">
    <source>
        <dbReference type="ARBA" id="ARBA00022722"/>
    </source>
</evidence>
<evidence type="ECO:0000256" key="5">
    <source>
        <dbReference type="ARBA" id="ARBA00022801"/>
    </source>
</evidence>
<dbReference type="EMBL" id="SMMG02000009">
    <property type="protein sequence ID" value="KAA3461654.1"/>
    <property type="molecule type" value="Genomic_DNA"/>
</dbReference>
<dbReference type="SUPFAM" id="SSF56672">
    <property type="entry name" value="DNA/RNA polymerases"/>
    <property type="match status" value="1"/>
</dbReference>
<evidence type="ECO:0000259" key="7">
    <source>
        <dbReference type="PROSITE" id="PS50994"/>
    </source>
</evidence>
<keyword evidence="5" id="KW-0378">Hydrolase</keyword>
<feature type="domain" description="Integrase catalytic" evidence="7">
    <location>
        <begin position="107"/>
        <end position="215"/>
    </location>
</feature>
<organism evidence="8 9">
    <name type="scientific">Gossypium australe</name>
    <dbReference type="NCBI Taxonomy" id="47621"/>
    <lineage>
        <taxon>Eukaryota</taxon>
        <taxon>Viridiplantae</taxon>
        <taxon>Streptophyta</taxon>
        <taxon>Embryophyta</taxon>
        <taxon>Tracheophyta</taxon>
        <taxon>Spermatophyta</taxon>
        <taxon>Magnoliopsida</taxon>
        <taxon>eudicotyledons</taxon>
        <taxon>Gunneridae</taxon>
        <taxon>Pentapetalae</taxon>
        <taxon>rosids</taxon>
        <taxon>malvids</taxon>
        <taxon>Malvales</taxon>
        <taxon>Malvaceae</taxon>
        <taxon>Malvoideae</taxon>
        <taxon>Gossypium</taxon>
    </lineage>
</organism>
<keyword evidence="4" id="KW-0255">Endonuclease</keyword>
<name>A0A5B6UY46_9ROSI</name>
<reference evidence="9" key="1">
    <citation type="journal article" date="2019" name="Plant Biotechnol. J.">
        <title>Genome sequencing of the Australian wild diploid species Gossypium australe highlights disease resistance and delayed gland morphogenesis.</title>
        <authorList>
            <person name="Cai Y."/>
            <person name="Cai X."/>
            <person name="Wang Q."/>
            <person name="Wang P."/>
            <person name="Zhang Y."/>
            <person name="Cai C."/>
            <person name="Xu Y."/>
            <person name="Wang K."/>
            <person name="Zhou Z."/>
            <person name="Wang C."/>
            <person name="Geng S."/>
            <person name="Li B."/>
            <person name="Dong Q."/>
            <person name="Hou Y."/>
            <person name="Wang H."/>
            <person name="Ai P."/>
            <person name="Liu Z."/>
            <person name="Yi F."/>
            <person name="Sun M."/>
            <person name="An G."/>
            <person name="Cheng J."/>
            <person name="Zhang Y."/>
            <person name="Shi Q."/>
            <person name="Xie Y."/>
            <person name="Shi X."/>
            <person name="Chang Y."/>
            <person name="Huang F."/>
            <person name="Chen Y."/>
            <person name="Hong S."/>
            <person name="Mi L."/>
            <person name="Sun Q."/>
            <person name="Zhang L."/>
            <person name="Zhou B."/>
            <person name="Peng R."/>
            <person name="Zhang X."/>
            <person name="Liu F."/>
        </authorList>
    </citation>
    <scope>NUCLEOTIDE SEQUENCE [LARGE SCALE GENOMIC DNA]</scope>
    <source>
        <strain evidence="9">cv. PA1801</strain>
    </source>
</reference>
<dbReference type="PROSITE" id="PS50994">
    <property type="entry name" value="INTEGRASE"/>
    <property type="match status" value="1"/>
</dbReference>
<dbReference type="InterPro" id="IPR050951">
    <property type="entry name" value="Retrovirus_Pol_polyprotein"/>
</dbReference>
<dbReference type="CDD" id="cd09274">
    <property type="entry name" value="RNase_HI_RT_Ty3"/>
    <property type="match status" value="1"/>
</dbReference>
<sequence>MYDASGFAIGAVLGQMKDKVFHAIYYASQTLTDTQLNYTTTEKELLVVAFAFDKFRSYLVGTKATIYTDHSVIKKGTKNQLVDHLSRLEAGNEDNNIHLIKEDFPDEQLLVATALPWFGTPHVLISDEGSHFDCKIVSTNLNRYGVKHKIARTYHPGTNGQIEVSSRKIKQILEKIVNPTHKDWSSRLDEDLWAYRTTFKTPLGMSPSKVIYGKPCHLLVELEHKAFSAIKKLNWIGLMLKIIDYWS</sequence>
<evidence type="ECO:0000256" key="4">
    <source>
        <dbReference type="ARBA" id="ARBA00022759"/>
    </source>
</evidence>
<dbReference type="PANTHER" id="PTHR37984">
    <property type="entry name" value="PROTEIN CBG26694"/>
    <property type="match status" value="1"/>
</dbReference>
<dbReference type="InterPro" id="IPR001584">
    <property type="entry name" value="Integrase_cat-core"/>
</dbReference>
<evidence type="ECO:0000256" key="1">
    <source>
        <dbReference type="ARBA" id="ARBA00022679"/>
    </source>
</evidence>
<dbReference type="GO" id="GO:0016787">
    <property type="term" value="F:hydrolase activity"/>
    <property type="evidence" value="ECO:0007669"/>
    <property type="project" value="UniProtKB-KW"/>
</dbReference>
<evidence type="ECO:0000313" key="9">
    <source>
        <dbReference type="Proteomes" id="UP000325315"/>
    </source>
</evidence>
<keyword evidence="2" id="KW-0548">Nucleotidyltransferase</keyword>
<dbReference type="GO" id="GO:0003964">
    <property type="term" value="F:RNA-directed DNA polymerase activity"/>
    <property type="evidence" value="ECO:0007669"/>
    <property type="project" value="UniProtKB-KW"/>
</dbReference>
<dbReference type="InterPro" id="IPR036397">
    <property type="entry name" value="RNaseH_sf"/>
</dbReference>
<evidence type="ECO:0000256" key="6">
    <source>
        <dbReference type="ARBA" id="ARBA00022918"/>
    </source>
</evidence>
<dbReference type="FunFam" id="3.10.20.370:FF:000001">
    <property type="entry name" value="Retrovirus-related Pol polyprotein from transposon 17.6-like protein"/>
    <property type="match status" value="1"/>
</dbReference>
<dbReference type="GO" id="GO:0015074">
    <property type="term" value="P:DNA integration"/>
    <property type="evidence" value="ECO:0007669"/>
    <property type="project" value="InterPro"/>
</dbReference>
<keyword evidence="9" id="KW-1185">Reference proteome</keyword>
<dbReference type="InterPro" id="IPR041373">
    <property type="entry name" value="RT_RNaseH"/>
</dbReference>
<dbReference type="Proteomes" id="UP000325315">
    <property type="component" value="Unassembled WGS sequence"/>
</dbReference>
<dbReference type="GO" id="GO:0004519">
    <property type="term" value="F:endonuclease activity"/>
    <property type="evidence" value="ECO:0007669"/>
    <property type="project" value="UniProtKB-KW"/>
</dbReference>
<gene>
    <name evidence="8" type="ORF">EPI10_028209</name>
</gene>
<dbReference type="AlphaFoldDB" id="A0A5B6UY46"/>
<dbReference type="InterPro" id="IPR043502">
    <property type="entry name" value="DNA/RNA_pol_sf"/>
</dbReference>
<keyword evidence="6" id="KW-0695">RNA-directed DNA polymerase</keyword>
<dbReference type="Gene3D" id="3.30.420.10">
    <property type="entry name" value="Ribonuclease H-like superfamily/Ribonuclease H"/>
    <property type="match status" value="1"/>
</dbReference>
<proteinExistence type="predicted"/>
<dbReference type="PANTHER" id="PTHR37984:SF5">
    <property type="entry name" value="PROTEIN NYNRIN-LIKE"/>
    <property type="match status" value="1"/>
</dbReference>
<dbReference type="Pfam" id="PF17917">
    <property type="entry name" value="RT_RNaseH"/>
    <property type="match status" value="1"/>
</dbReference>